<dbReference type="GeneID" id="96082254"/>
<accession>A0ABR3UZN8</accession>
<dbReference type="Proteomes" id="UP001578633">
    <property type="component" value="Chromosome 1"/>
</dbReference>
<dbReference type="EMBL" id="JBHGVX010000001">
    <property type="protein sequence ID" value="KAL1801590.1"/>
    <property type="molecule type" value="Genomic_DNA"/>
</dbReference>
<sequence length="127" mass="15063">MPSNASNSTTSNRDASPINHRTIPKSQMNYENDRDDIETFFTDRARKMIEYAERDKNLESKEEADNFFKRIRGFTETHNHWMEKRNTLVEQESEDLKKELMEEFEQLVHIAEGNGVVFSREKDNFVV</sequence>
<feature type="region of interest" description="Disordered" evidence="1">
    <location>
        <begin position="1"/>
        <end position="30"/>
    </location>
</feature>
<reference evidence="2 3" key="1">
    <citation type="submission" date="2024-09" db="EMBL/GenBank/DDBJ databases">
        <title>T2T genomes of carrot and Alternaria dauci and their utility for understanding host-pathogen interaction during carrot leaf blight disease.</title>
        <authorList>
            <person name="Liu W."/>
            <person name="Xu S."/>
            <person name="Ou C."/>
            <person name="Liu X."/>
            <person name="Zhuang F."/>
            <person name="Deng X.W."/>
        </authorList>
    </citation>
    <scope>NUCLEOTIDE SEQUENCE [LARGE SCALE GENOMIC DNA]</scope>
    <source>
        <strain evidence="2 3">A2016</strain>
    </source>
</reference>
<comment type="caution">
    <text evidence="2">The sequence shown here is derived from an EMBL/GenBank/DDBJ whole genome shotgun (WGS) entry which is preliminary data.</text>
</comment>
<evidence type="ECO:0000313" key="2">
    <source>
        <dbReference type="EMBL" id="KAL1801590.1"/>
    </source>
</evidence>
<gene>
    <name evidence="2" type="ORF">ACET3X_001932</name>
</gene>
<proteinExistence type="predicted"/>
<evidence type="ECO:0000256" key="1">
    <source>
        <dbReference type="SAM" id="MobiDB-lite"/>
    </source>
</evidence>
<organism evidence="2 3">
    <name type="scientific">Alternaria dauci</name>
    <dbReference type="NCBI Taxonomy" id="48095"/>
    <lineage>
        <taxon>Eukaryota</taxon>
        <taxon>Fungi</taxon>
        <taxon>Dikarya</taxon>
        <taxon>Ascomycota</taxon>
        <taxon>Pezizomycotina</taxon>
        <taxon>Dothideomycetes</taxon>
        <taxon>Pleosporomycetidae</taxon>
        <taxon>Pleosporales</taxon>
        <taxon>Pleosporineae</taxon>
        <taxon>Pleosporaceae</taxon>
        <taxon>Alternaria</taxon>
        <taxon>Alternaria sect. Porri</taxon>
    </lineage>
</organism>
<name>A0ABR3UZN8_9PLEO</name>
<protein>
    <submittedName>
        <fullName evidence="2">Uncharacterized protein</fullName>
    </submittedName>
</protein>
<evidence type="ECO:0000313" key="3">
    <source>
        <dbReference type="Proteomes" id="UP001578633"/>
    </source>
</evidence>
<dbReference type="RefSeq" id="XP_069312174.1">
    <property type="nucleotide sequence ID" value="XM_069447278.1"/>
</dbReference>
<feature type="compositionally biased region" description="Polar residues" evidence="1">
    <location>
        <begin position="1"/>
        <end position="14"/>
    </location>
</feature>
<keyword evidence="3" id="KW-1185">Reference proteome</keyword>